<protein>
    <submittedName>
        <fullName evidence="1">Uncharacterized protein</fullName>
    </submittedName>
</protein>
<name>A0A0E9T3M7_ANGAN</name>
<proteinExistence type="predicted"/>
<dbReference type="AlphaFoldDB" id="A0A0E9T3M7"/>
<reference evidence="1" key="1">
    <citation type="submission" date="2014-11" db="EMBL/GenBank/DDBJ databases">
        <authorList>
            <person name="Amaro Gonzalez C."/>
        </authorList>
    </citation>
    <scope>NUCLEOTIDE SEQUENCE</scope>
</reference>
<organism evidence="1">
    <name type="scientific">Anguilla anguilla</name>
    <name type="common">European freshwater eel</name>
    <name type="synonym">Muraena anguilla</name>
    <dbReference type="NCBI Taxonomy" id="7936"/>
    <lineage>
        <taxon>Eukaryota</taxon>
        <taxon>Metazoa</taxon>
        <taxon>Chordata</taxon>
        <taxon>Craniata</taxon>
        <taxon>Vertebrata</taxon>
        <taxon>Euteleostomi</taxon>
        <taxon>Actinopterygii</taxon>
        <taxon>Neopterygii</taxon>
        <taxon>Teleostei</taxon>
        <taxon>Anguilliformes</taxon>
        <taxon>Anguillidae</taxon>
        <taxon>Anguilla</taxon>
    </lineage>
</organism>
<evidence type="ECO:0000313" key="1">
    <source>
        <dbReference type="EMBL" id="JAH47585.1"/>
    </source>
</evidence>
<sequence length="63" mass="7598">MWSFRVGVYMAGYTSVWVPFWCSRVAFCLGRGVHLVISFRRLQIGVKYIEQYVFKEVIIRERY</sequence>
<accession>A0A0E9T3M7</accession>
<dbReference type="EMBL" id="GBXM01060992">
    <property type="protein sequence ID" value="JAH47585.1"/>
    <property type="molecule type" value="Transcribed_RNA"/>
</dbReference>
<reference evidence="1" key="2">
    <citation type="journal article" date="2015" name="Fish Shellfish Immunol.">
        <title>Early steps in the European eel (Anguilla anguilla)-Vibrio vulnificus interaction in the gills: Role of the RtxA13 toxin.</title>
        <authorList>
            <person name="Callol A."/>
            <person name="Pajuelo D."/>
            <person name="Ebbesson L."/>
            <person name="Teles M."/>
            <person name="MacKenzie S."/>
            <person name="Amaro C."/>
        </authorList>
    </citation>
    <scope>NUCLEOTIDE SEQUENCE</scope>
</reference>